<feature type="coiled-coil region" evidence="3">
    <location>
        <begin position="79"/>
        <end position="106"/>
    </location>
</feature>
<keyword evidence="1" id="KW-0547">Nucleotide-binding</keyword>
<dbReference type="Proteomes" id="UP000041254">
    <property type="component" value="Unassembled WGS sequence"/>
</dbReference>
<gene>
    <name evidence="5" type="ORF">Vbra_23380</name>
</gene>
<dbReference type="EMBL" id="CDMY01000131">
    <property type="protein sequence ID" value="CEL93067.1"/>
    <property type="molecule type" value="Genomic_DNA"/>
</dbReference>
<keyword evidence="2" id="KW-0067">ATP-binding</keyword>
<keyword evidence="3" id="KW-0175">Coiled coil</keyword>
<evidence type="ECO:0000313" key="5">
    <source>
        <dbReference type="EMBL" id="CEL93067.1"/>
    </source>
</evidence>
<reference evidence="5 6" key="1">
    <citation type="submission" date="2014-11" db="EMBL/GenBank/DDBJ databases">
        <authorList>
            <person name="Zhu J."/>
            <person name="Qi W."/>
            <person name="Song R."/>
        </authorList>
    </citation>
    <scope>NUCLEOTIDE SEQUENCE [LARGE SCALE GENOMIC DNA]</scope>
</reference>
<dbReference type="Gene3D" id="1.10.287.380">
    <property type="entry name" value="Valyl-tRNA synthetase, C-terminal domain"/>
    <property type="match status" value="1"/>
</dbReference>
<sequence length="162" mass="17775">TLQRTMLAVGALAGRSVSSIALLPSLLLGINGAVVAFVPPLGHAYRHQHLCGHIRGSTALTVTNDAGAQPSLAADRSSPEFLERKMTEVEERIEALEQERAALKKQLYQDIWFSGRASKANVMTQRIASIENLLGVLYQMEVALMQTYHYKSFSPQSPDRTP</sequence>
<keyword evidence="4" id="KW-0812">Transmembrane</keyword>
<evidence type="ECO:0000256" key="4">
    <source>
        <dbReference type="SAM" id="Phobius"/>
    </source>
</evidence>
<dbReference type="InParanoid" id="A0A0G4ECN6"/>
<dbReference type="AlphaFoldDB" id="A0A0G4ECN6"/>
<evidence type="ECO:0000313" key="6">
    <source>
        <dbReference type="Proteomes" id="UP000041254"/>
    </source>
</evidence>
<evidence type="ECO:0000256" key="1">
    <source>
        <dbReference type="ARBA" id="ARBA00022741"/>
    </source>
</evidence>
<dbReference type="VEuPathDB" id="CryptoDB:Vbra_23380"/>
<proteinExistence type="predicted"/>
<keyword evidence="6" id="KW-1185">Reference proteome</keyword>
<accession>A0A0G4ECN6</accession>
<feature type="non-terminal residue" evidence="5">
    <location>
        <position position="1"/>
    </location>
</feature>
<keyword evidence="4" id="KW-1133">Transmembrane helix</keyword>
<feature type="transmembrane region" description="Helical" evidence="4">
    <location>
        <begin position="20"/>
        <end position="38"/>
    </location>
</feature>
<evidence type="ECO:0000256" key="3">
    <source>
        <dbReference type="SAM" id="Coils"/>
    </source>
</evidence>
<dbReference type="GO" id="GO:0005524">
    <property type="term" value="F:ATP binding"/>
    <property type="evidence" value="ECO:0007669"/>
    <property type="project" value="UniProtKB-KW"/>
</dbReference>
<organism evidence="5 6">
    <name type="scientific">Vitrella brassicaformis (strain CCMP3155)</name>
    <dbReference type="NCBI Taxonomy" id="1169540"/>
    <lineage>
        <taxon>Eukaryota</taxon>
        <taxon>Sar</taxon>
        <taxon>Alveolata</taxon>
        <taxon>Colpodellida</taxon>
        <taxon>Vitrellaceae</taxon>
        <taxon>Vitrella</taxon>
    </lineage>
</organism>
<evidence type="ECO:0000256" key="2">
    <source>
        <dbReference type="ARBA" id="ARBA00022840"/>
    </source>
</evidence>
<keyword evidence="4" id="KW-0472">Membrane</keyword>
<name>A0A0G4ECN6_VITBC</name>
<protein>
    <submittedName>
        <fullName evidence="5">Uncharacterized protein</fullName>
    </submittedName>
</protein>
<dbReference type="InterPro" id="IPR037118">
    <property type="entry name" value="Val-tRNA_synth_C_sf"/>
</dbReference>